<dbReference type="SUPFAM" id="SSF55781">
    <property type="entry name" value="GAF domain-like"/>
    <property type="match status" value="1"/>
</dbReference>
<reference evidence="2 3" key="1">
    <citation type="journal article" date="2014" name="Nature">
        <title>An environmental bacterial taxon with a large and distinct metabolic repertoire.</title>
        <authorList>
            <person name="Wilson M.C."/>
            <person name="Mori T."/>
            <person name="Ruckert C."/>
            <person name="Uria A.R."/>
            <person name="Helf M.J."/>
            <person name="Takada K."/>
            <person name="Gernert C."/>
            <person name="Steffens U.A."/>
            <person name="Heycke N."/>
            <person name="Schmitt S."/>
            <person name="Rinke C."/>
            <person name="Helfrich E.J."/>
            <person name="Brachmann A.O."/>
            <person name="Gurgui C."/>
            <person name="Wakimoto T."/>
            <person name="Kracht M."/>
            <person name="Crusemann M."/>
            <person name="Hentschel U."/>
            <person name="Abe I."/>
            <person name="Matsunaga S."/>
            <person name="Kalinowski J."/>
            <person name="Takeyama H."/>
            <person name="Piel J."/>
        </authorList>
    </citation>
    <scope>NUCLEOTIDE SEQUENCE [LARGE SCALE GENOMIC DNA]</scope>
    <source>
        <strain evidence="3">TSY1</strain>
    </source>
</reference>
<accession>W4LN67</accession>
<feature type="domain" description="IclR-ED" evidence="1">
    <location>
        <begin position="1"/>
        <end position="119"/>
    </location>
</feature>
<sequence>MPAHLCSLGKAMLATRSDEEIRNLYSRGSFETLTEHSISTLDDLCEDLNTARVRGFAFDNQESHLGVQCVARAVQGAQGRILAGLSVSAPSVRMKYDVFAEAVVAVADELAELLQYHKP</sequence>
<evidence type="ECO:0000313" key="3">
    <source>
        <dbReference type="Proteomes" id="UP000019141"/>
    </source>
</evidence>
<dbReference type="Gene3D" id="3.30.450.40">
    <property type="match status" value="1"/>
</dbReference>
<name>W4LN67_ENTF1</name>
<organism evidence="2 3">
    <name type="scientific">Entotheonella factor</name>
    <dbReference type="NCBI Taxonomy" id="1429438"/>
    <lineage>
        <taxon>Bacteria</taxon>
        <taxon>Pseudomonadati</taxon>
        <taxon>Nitrospinota/Tectimicrobiota group</taxon>
        <taxon>Candidatus Tectimicrobiota</taxon>
        <taxon>Candidatus Entotheonellia</taxon>
        <taxon>Candidatus Entotheonellales</taxon>
        <taxon>Candidatus Entotheonellaceae</taxon>
        <taxon>Candidatus Entotheonella</taxon>
    </lineage>
</organism>
<comment type="caution">
    <text evidence="2">The sequence shown here is derived from an EMBL/GenBank/DDBJ whole genome shotgun (WGS) entry which is preliminary data.</text>
</comment>
<gene>
    <name evidence="2" type="ORF">ETSY1_15105</name>
</gene>
<dbReference type="GO" id="GO:0045892">
    <property type="term" value="P:negative regulation of DNA-templated transcription"/>
    <property type="evidence" value="ECO:0007669"/>
    <property type="project" value="TreeGrafter"/>
</dbReference>
<keyword evidence="3" id="KW-1185">Reference proteome</keyword>
<dbReference type="GO" id="GO:0003700">
    <property type="term" value="F:DNA-binding transcription factor activity"/>
    <property type="evidence" value="ECO:0007669"/>
    <property type="project" value="TreeGrafter"/>
</dbReference>
<dbReference type="AlphaFoldDB" id="W4LN67"/>
<dbReference type="InterPro" id="IPR014757">
    <property type="entry name" value="Tscrpt_reg_IclR_C"/>
</dbReference>
<dbReference type="EMBL" id="AZHW01000449">
    <property type="protein sequence ID" value="ETW99417.1"/>
    <property type="molecule type" value="Genomic_DNA"/>
</dbReference>
<proteinExistence type="predicted"/>
<protein>
    <recommendedName>
        <fullName evidence="1">IclR-ED domain-containing protein</fullName>
    </recommendedName>
</protein>
<dbReference type="GO" id="GO:0003677">
    <property type="term" value="F:DNA binding"/>
    <property type="evidence" value="ECO:0007669"/>
    <property type="project" value="TreeGrafter"/>
</dbReference>
<dbReference type="Pfam" id="PF01614">
    <property type="entry name" value="IclR_C"/>
    <property type="match status" value="1"/>
</dbReference>
<dbReference type="PATRIC" id="fig|1429438.4.peg.2997"/>
<dbReference type="Proteomes" id="UP000019141">
    <property type="component" value="Unassembled WGS sequence"/>
</dbReference>
<evidence type="ECO:0000259" key="1">
    <source>
        <dbReference type="PROSITE" id="PS51078"/>
    </source>
</evidence>
<dbReference type="PROSITE" id="PS51078">
    <property type="entry name" value="ICLR_ED"/>
    <property type="match status" value="1"/>
</dbReference>
<dbReference type="InterPro" id="IPR029016">
    <property type="entry name" value="GAF-like_dom_sf"/>
</dbReference>
<dbReference type="PANTHER" id="PTHR30136">
    <property type="entry name" value="HELIX-TURN-HELIX TRANSCRIPTIONAL REGULATOR, ICLR FAMILY"/>
    <property type="match status" value="1"/>
</dbReference>
<evidence type="ECO:0000313" key="2">
    <source>
        <dbReference type="EMBL" id="ETW99417.1"/>
    </source>
</evidence>
<dbReference type="HOGENOM" id="CLU_2057076_0_0_7"/>
<dbReference type="InterPro" id="IPR050707">
    <property type="entry name" value="HTH_MetabolicPath_Reg"/>
</dbReference>
<dbReference type="PANTHER" id="PTHR30136:SF24">
    <property type="entry name" value="HTH-TYPE TRANSCRIPTIONAL REPRESSOR ALLR"/>
    <property type="match status" value="1"/>
</dbReference>